<accession>A0A8A1MAW6</accession>
<evidence type="ECO:0000313" key="3">
    <source>
        <dbReference type="Proteomes" id="UP000663671"/>
    </source>
</evidence>
<dbReference type="VEuPathDB" id="FungiDB:I7I51_03931"/>
<dbReference type="EMBL" id="CP069111">
    <property type="protein sequence ID" value="QSS61754.1"/>
    <property type="molecule type" value="Genomic_DNA"/>
</dbReference>
<dbReference type="Proteomes" id="UP000663671">
    <property type="component" value="Chromosome 5"/>
</dbReference>
<proteinExistence type="predicted"/>
<dbReference type="AlphaFoldDB" id="A0A8A1MAW6"/>
<gene>
    <name evidence="2" type="ORF">I7I51_03931</name>
</gene>
<evidence type="ECO:0000313" key="2">
    <source>
        <dbReference type="EMBL" id="QSS61754.1"/>
    </source>
</evidence>
<sequence length="164" mass="18176">MQAESRNSGNPYIAMDFMMETFSRWAWNEFIASRSVIESTPYSNYSEEDNMSHLTRATEGIRAVFLFVGHKSPNVPQHTHCIHCGTNGSISESWIPEVQLPCHLQILLTQPSTSHRTRGRLGGATPRDSPPPISPALEKSLVFSGKTPAAVRTATFSETLPLPH</sequence>
<reference evidence="2" key="1">
    <citation type="submission" date="2021-01" db="EMBL/GenBank/DDBJ databases">
        <title>Chromosome-level genome assembly of a human fungal pathogen reveals clustering of transcriptionally co-regulated genes.</title>
        <authorList>
            <person name="Voorhies M."/>
            <person name="Cohen S."/>
            <person name="Shea T.P."/>
            <person name="Petrus S."/>
            <person name="Munoz J.F."/>
            <person name="Poplawski S."/>
            <person name="Goldman W.E."/>
            <person name="Michael T."/>
            <person name="Cuomo C.A."/>
            <person name="Sil A."/>
            <person name="Beyhan S."/>
        </authorList>
    </citation>
    <scope>NUCLEOTIDE SEQUENCE</scope>
    <source>
        <strain evidence="2">WU24</strain>
    </source>
</reference>
<name>A0A8A1MAW6_AJECA</name>
<feature type="region of interest" description="Disordered" evidence="1">
    <location>
        <begin position="111"/>
        <end position="136"/>
    </location>
</feature>
<protein>
    <submittedName>
        <fullName evidence="2">Uncharacterized protein</fullName>
    </submittedName>
</protein>
<evidence type="ECO:0000256" key="1">
    <source>
        <dbReference type="SAM" id="MobiDB-lite"/>
    </source>
</evidence>
<organism evidence="2 3">
    <name type="scientific">Ajellomyces capsulatus</name>
    <name type="common">Darling's disease fungus</name>
    <name type="synonym">Histoplasma capsulatum</name>
    <dbReference type="NCBI Taxonomy" id="5037"/>
    <lineage>
        <taxon>Eukaryota</taxon>
        <taxon>Fungi</taxon>
        <taxon>Dikarya</taxon>
        <taxon>Ascomycota</taxon>
        <taxon>Pezizomycotina</taxon>
        <taxon>Eurotiomycetes</taxon>
        <taxon>Eurotiomycetidae</taxon>
        <taxon>Onygenales</taxon>
        <taxon>Ajellomycetaceae</taxon>
        <taxon>Histoplasma</taxon>
    </lineage>
</organism>